<dbReference type="InterPro" id="IPR044658">
    <property type="entry name" value="bHLH92/bHLH041-like"/>
</dbReference>
<keyword evidence="9" id="KW-1185">Reference proteome</keyword>
<dbReference type="SUPFAM" id="SSF47459">
    <property type="entry name" value="HLH, helix-loop-helix DNA-binding domain"/>
    <property type="match status" value="1"/>
</dbReference>
<evidence type="ECO:0000256" key="3">
    <source>
        <dbReference type="ARBA" id="ARBA00023125"/>
    </source>
</evidence>
<dbReference type="InterPro" id="IPR036638">
    <property type="entry name" value="HLH_DNA-bd_sf"/>
</dbReference>
<evidence type="ECO:0000256" key="6">
    <source>
        <dbReference type="SAM" id="Coils"/>
    </source>
</evidence>
<reference evidence="8 9" key="1">
    <citation type="submission" date="2024-04" db="EMBL/GenBank/DDBJ databases">
        <title>Genome assembly C_amara_ONT_v2.</title>
        <authorList>
            <person name="Yant L."/>
            <person name="Moore C."/>
            <person name="Slenker M."/>
        </authorList>
    </citation>
    <scope>NUCLEOTIDE SEQUENCE [LARGE SCALE GENOMIC DNA]</scope>
    <source>
        <tissue evidence="8">Leaf</tissue>
    </source>
</reference>
<evidence type="ECO:0000256" key="2">
    <source>
        <dbReference type="ARBA" id="ARBA00023015"/>
    </source>
</evidence>
<dbReference type="InterPro" id="IPR045239">
    <property type="entry name" value="bHLH95_bHLH"/>
</dbReference>
<name>A0ABD0ZYS8_CARAN</name>
<keyword evidence="4" id="KW-0804">Transcription</keyword>
<dbReference type="AlphaFoldDB" id="A0ABD0ZYS8"/>
<comment type="caution">
    <text evidence="8">The sequence shown here is derived from an EMBL/GenBank/DDBJ whole genome shotgun (WGS) entry which is preliminary data.</text>
</comment>
<dbReference type="PANTHER" id="PTHR46665">
    <property type="entry name" value="TRANSCRIPTION FACTOR BHLH041-RELATED-RELATED"/>
    <property type="match status" value="1"/>
</dbReference>
<comment type="subcellular location">
    <subcellularLocation>
        <location evidence="1">Nucleus</location>
    </subcellularLocation>
</comment>
<protein>
    <submittedName>
        <fullName evidence="8">Transcription factor bHLH92</fullName>
    </submittedName>
</protein>
<dbReference type="Proteomes" id="UP001558713">
    <property type="component" value="Unassembled WGS sequence"/>
</dbReference>
<gene>
    <name evidence="8" type="ORF">V5N11_019451</name>
</gene>
<dbReference type="SMART" id="SM00353">
    <property type="entry name" value="HLH"/>
    <property type="match status" value="1"/>
</dbReference>
<dbReference type="CDD" id="cd11393">
    <property type="entry name" value="bHLH_AtbHLH_like"/>
    <property type="match status" value="1"/>
</dbReference>
<evidence type="ECO:0000313" key="9">
    <source>
        <dbReference type="Proteomes" id="UP001558713"/>
    </source>
</evidence>
<proteinExistence type="predicted"/>
<keyword evidence="3" id="KW-0238">DNA-binding</keyword>
<feature type="domain" description="BHLH" evidence="7">
    <location>
        <begin position="89"/>
        <end position="138"/>
    </location>
</feature>
<dbReference type="Pfam" id="PF00010">
    <property type="entry name" value="HLH"/>
    <property type="match status" value="1"/>
</dbReference>
<evidence type="ECO:0000256" key="5">
    <source>
        <dbReference type="ARBA" id="ARBA00023242"/>
    </source>
</evidence>
<evidence type="ECO:0000313" key="8">
    <source>
        <dbReference type="EMBL" id="KAL1199692.1"/>
    </source>
</evidence>
<evidence type="ECO:0000256" key="1">
    <source>
        <dbReference type="ARBA" id="ARBA00004123"/>
    </source>
</evidence>
<dbReference type="EMBL" id="JBANAX010000638">
    <property type="protein sequence ID" value="KAL1199692.1"/>
    <property type="molecule type" value="Genomic_DNA"/>
</dbReference>
<dbReference type="Gene3D" id="4.10.280.10">
    <property type="entry name" value="Helix-loop-helix DNA-binding domain"/>
    <property type="match status" value="1"/>
</dbReference>
<accession>A0ABD0ZYS8</accession>
<evidence type="ECO:0000259" key="7">
    <source>
        <dbReference type="PROSITE" id="PS50888"/>
    </source>
</evidence>
<dbReference type="PROSITE" id="PS50888">
    <property type="entry name" value="BHLH"/>
    <property type="match status" value="1"/>
</dbReference>
<dbReference type="InterPro" id="IPR011598">
    <property type="entry name" value="bHLH_dom"/>
</dbReference>
<keyword evidence="6" id="KW-0175">Coiled coil</keyword>
<keyword evidence="2" id="KW-0805">Transcription regulation</keyword>
<dbReference type="GO" id="GO:0003677">
    <property type="term" value="F:DNA binding"/>
    <property type="evidence" value="ECO:0007669"/>
    <property type="project" value="UniProtKB-KW"/>
</dbReference>
<organism evidence="8 9">
    <name type="scientific">Cardamine amara subsp. amara</name>
    <dbReference type="NCBI Taxonomy" id="228776"/>
    <lineage>
        <taxon>Eukaryota</taxon>
        <taxon>Viridiplantae</taxon>
        <taxon>Streptophyta</taxon>
        <taxon>Embryophyta</taxon>
        <taxon>Tracheophyta</taxon>
        <taxon>Spermatophyta</taxon>
        <taxon>Magnoliopsida</taxon>
        <taxon>eudicotyledons</taxon>
        <taxon>Gunneridae</taxon>
        <taxon>Pentapetalae</taxon>
        <taxon>rosids</taxon>
        <taxon>malvids</taxon>
        <taxon>Brassicales</taxon>
        <taxon>Brassicaceae</taxon>
        <taxon>Cardamineae</taxon>
        <taxon>Cardamine</taxon>
    </lineage>
</organism>
<dbReference type="GO" id="GO:0005634">
    <property type="term" value="C:nucleus"/>
    <property type="evidence" value="ECO:0007669"/>
    <property type="project" value="UniProtKB-SubCell"/>
</dbReference>
<evidence type="ECO:0000256" key="4">
    <source>
        <dbReference type="ARBA" id="ARBA00023163"/>
    </source>
</evidence>
<feature type="coiled-coil region" evidence="6">
    <location>
        <begin position="128"/>
        <end position="162"/>
    </location>
</feature>
<dbReference type="PANTHER" id="PTHR46665:SF6">
    <property type="entry name" value="TRANSCRIPTION FACTOR BHLH92"/>
    <property type="match status" value="1"/>
</dbReference>
<keyword evidence="5" id="KW-0539">Nucleus</keyword>
<sequence>MDNFFLDSVYQEEDNFWDLIVGVVSGDVAGEKSVSVQNTSAFRPYMKDTGKRMISPEISSSPMNLKKRMVNLLRKNWEEQKNAVAPEKERSRRHMMKERARREKQKHSYLALQSLLPFATKNDKNTIVEKAVDEFGKLQRLKKELERRIQVMEAKSSKDHDEMNETKVKFSIQEPLSGIDSMLEALQYLKSMGTKLKTVHANFSPHEFSATMDIETQIKGEEVEKRVERRLLETEWKLLFIPEASFFKD</sequence>